<dbReference type="GeneID" id="6086287"/>
<evidence type="ECO:0000256" key="1">
    <source>
        <dbReference type="SAM" id="MobiDB-lite"/>
    </source>
</evidence>
<gene>
    <name evidence="2" type="ORF">LACBIDRAFT_296823</name>
</gene>
<sequence length="149" mass="16713">MPIPPQGRRRQKRRGLGGMQFPPRGLGCPQPSRPPYKHVFTTCSTYILCTSVRTTSRAAGLCKVFKLRLGRRVFNLPLNVKKGEEWINTLSPPVTYLLRCNSDVTSLLSGTAIKAIVAYISDYVTKPGLKTYAIFDAIRHFSHPLTTDY</sequence>
<dbReference type="HOGENOM" id="CLU_1749996_0_0_1"/>
<proteinExistence type="predicted"/>
<reference evidence="2 3" key="1">
    <citation type="journal article" date="2008" name="Nature">
        <title>The genome of Laccaria bicolor provides insights into mycorrhizal symbiosis.</title>
        <authorList>
            <person name="Martin F."/>
            <person name="Aerts A."/>
            <person name="Ahren D."/>
            <person name="Brun A."/>
            <person name="Danchin E.G.J."/>
            <person name="Duchaussoy F."/>
            <person name="Gibon J."/>
            <person name="Kohler A."/>
            <person name="Lindquist E."/>
            <person name="Pereda V."/>
            <person name="Salamov A."/>
            <person name="Shapiro H.J."/>
            <person name="Wuyts J."/>
            <person name="Blaudez D."/>
            <person name="Buee M."/>
            <person name="Brokstein P."/>
            <person name="Canbaeck B."/>
            <person name="Cohen D."/>
            <person name="Courty P.E."/>
            <person name="Coutinho P.M."/>
            <person name="Delaruelle C."/>
            <person name="Detter J.C."/>
            <person name="Deveau A."/>
            <person name="DiFazio S."/>
            <person name="Duplessis S."/>
            <person name="Fraissinet-Tachet L."/>
            <person name="Lucic E."/>
            <person name="Frey-Klett P."/>
            <person name="Fourrey C."/>
            <person name="Feussner I."/>
            <person name="Gay G."/>
            <person name="Grimwood J."/>
            <person name="Hoegger P.J."/>
            <person name="Jain P."/>
            <person name="Kilaru S."/>
            <person name="Labbe J."/>
            <person name="Lin Y.C."/>
            <person name="Legue V."/>
            <person name="Le Tacon F."/>
            <person name="Marmeisse R."/>
            <person name="Melayah D."/>
            <person name="Montanini B."/>
            <person name="Muratet M."/>
            <person name="Nehls U."/>
            <person name="Niculita-Hirzel H."/>
            <person name="Oudot-Le Secq M.P."/>
            <person name="Peter M."/>
            <person name="Quesneville H."/>
            <person name="Rajashekar B."/>
            <person name="Reich M."/>
            <person name="Rouhier N."/>
            <person name="Schmutz J."/>
            <person name="Yin T."/>
            <person name="Chalot M."/>
            <person name="Henrissat B."/>
            <person name="Kuees U."/>
            <person name="Lucas S."/>
            <person name="Van de Peer Y."/>
            <person name="Podila G.K."/>
            <person name="Polle A."/>
            <person name="Pukkila P.J."/>
            <person name="Richardson P.M."/>
            <person name="Rouze P."/>
            <person name="Sanders I.R."/>
            <person name="Stajich J.E."/>
            <person name="Tunlid A."/>
            <person name="Tuskan G."/>
            <person name="Grigoriev I.V."/>
        </authorList>
    </citation>
    <scope>NUCLEOTIDE SEQUENCE [LARGE SCALE GENOMIC DNA]</scope>
    <source>
        <strain evidence="3">S238N-H82 / ATCC MYA-4686</strain>
    </source>
</reference>
<protein>
    <submittedName>
        <fullName evidence="2">Predicted protein</fullName>
    </submittedName>
</protein>
<dbReference type="Proteomes" id="UP000001194">
    <property type="component" value="Unassembled WGS sequence"/>
</dbReference>
<dbReference type="InParanoid" id="B0E363"/>
<dbReference type="KEGG" id="lbc:LACBIDRAFT_296823"/>
<dbReference type="RefSeq" id="XP_001890631.1">
    <property type="nucleotide sequence ID" value="XM_001890596.1"/>
</dbReference>
<evidence type="ECO:0000313" key="2">
    <source>
        <dbReference type="EMBL" id="EDQ98717.1"/>
    </source>
</evidence>
<dbReference type="AlphaFoldDB" id="B0E363"/>
<dbReference type="EMBL" id="DS547208">
    <property type="protein sequence ID" value="EDQ98717.1"/>
    <property type="molecule type" value="Genomic_DNA"/>
</dbReference>
<accession>B0E363</accession>
<dbReference type="OrthoDB" id="3229882at2759"/>
<feature type="region of interest" description="Disordered" evidence="1">
    <location>
        <begin position="1"/>
        <end position="29"/>
    </location>
</feature>
<name>B0E363_LACBS</name>
<keyword evidence="3" id="KW-1185">Reference proteome</keyword>
<organism evidence="3">
    <name type="scientific">Laccaria bicolor (strain S238N-H82 / ATCC MYA-4686)</name>
    <name type="common">Bicoloured deceiver</name>
    <name type="synonym">Laccaria laccata var. bicolor</name>
    <dbReference type="NCBI Taxonomy" id="486041"/>
    <lineage>
        <taxon>Eukaryota</taxon>
        <taxon>Fungi</taxon>
        <taxon>Dikarya</taxon>
        <taxon>Basidiomycota</taxon>
        <taxon>Agaricomycotina</taxon>
        <taxon>Agaricomycetes</taxon>
        <taxon>Agaricomycetidae</taxon>
        <taxon>Agaricales</taxon>
        <taxon>Agaricineae</taxon>
        <taxon>Hydnangiaceae</taxon>
        <taxon>Laccaria</taxon>
    </lineage>
</organism>
<evidence type="ECO:0000313" key="3">
    <source>
        <dbReference type="Proteomes" id="UP000001194"/>
    </source>
</evidence>